<reference evidence="2 3" key="1">
    <citation type="journal article" date="2013" name="J. Virol.">
        <title>Next-Generation Sequence Analysis of the Genome of RFHVMn, the Macaque Homolog of Kaposi's Sarcoma (KS)-Associated Herpesvirus, from a KS-Like Tumor of a Pig-Tailed Macaque.</title>
        <authorList>
            <person name="Bruce A.G."/>
            <person name="Ryan J.T."/>
            <person name="Thomas M.J."/>
            <person name="Peng X."/>
            <person name="Grundhoff A."/>
            <person name="Tsai C.C."/>
            <person name="Rose T.M."/>
        </authorList>
    </citation>
    <scope>NUCLEOTIDE SEQUENCE [LARGE SCALE GENOMIC DNA]</scope>
    <source>
        <strain evidence="2">RFHVMnM78114</strain>
    </source>
</reference>
<evidence type="ECO:0000313" key="2">
    <source>
        <dbReference type="EMBL" id="AGY30726.1"/>
    </source>
</evidence>
<proteinExistence type="predicted"/>
<dbReference type="EMBL" id="KF703446">
    <property type="protein sequence ID" value="AGY30726.1"/>
    <property type="molecule type" value="Genomic_DNA"/>
</dbReference>
<keyword evidence="3" id="KW-1185">Reference proteome</keyword>
<organism evidence="2 3">
    <name type="scientific">Retroperitoneal fibromatosis-associated herpesvirus</name>
    <dbReference type="NCBI Taxonomy" id="111469"/>
    <lineage>
        <taxon>Viruses</taxon>
        <taxon>Duplodnaviria</taxon>
        <taxon>Heunggongvirae</taxon>
        <taxon>Peploviricota</taxon>
        <taxon>Herviviricetes</taxon>
        <taxon>Herpesvirales</taxon>
        <taxon>Orthoherpesviridae</taxon>
        <taxon>Gammaherpesvirinae</taxon>
        <taxon>Rhadinovirus</taxon>
        <taxon>Rhadinovirus macacinegamma8</taxon>
        <taxon>Macacine gammaherpesvirus 8</taxon>
    </lineage>
</organism>
<dbReference type="GeneID" id="65099393"/>
<dbReference type="RefSeq" id="YP_010084407.1">
    <property type="nucleotide sequence ID" value="NC_055135.1"/>
</dbReference>
<dbReference type="KEGG" id="vg:65099393"/>
<dbReference type="Proteomes" id="UP000134372">
    <property type="component" value="Segment"/>
</dbReference>
<feature type="region of interest" description="Disordered" evidence="1">
    <location>
        <begin position="1"/>
        <end position="117"/>
    </location>
</feature>
<feature type="compositionally biased region" description="Polar residues" evidence="1">
    <location>
        <begin position="345"/>
        <end position="356"/>
    </location>
</feature>
<feature type="compositionally biased region" description="Polar residues" evidence="1">
    <location>
        <begin position="166"/>
        <end position="182"/>
    </location>
</feature>
<protein>
    <submittedName>
        <fullName evidence="2">ORF45</fullName>
    </submittedName>
</protein>
<feature type="compositionally biased region" description="Low complexity" evidence="1">
    <location>
        <begin position="152"/>
        <end position="163"/>
    </location>
</feature>
<evidence type="ECO:0000313" key="3">
    <source>
        <dbReference type="Proteomes" id="UP000134372"/>
    </source>
</evidence>
<sequence>MAMFLDDSPPPMDDDRLFPYEGAPRRVPPRRFIFPPPRPVQPYGGPPVIDLSAPDDVFAEDDTSPPATPLDLLPSPGPADDRALGINAHHPGAGDWMPAALPPPLAGDRGRPLASTVRRTVPVAVVTGHVRSPLRSETVSSDSFPDWESEGEGFSPGESFSDGETTDTFLSESSVTRDSTSEGAHLEMDPDEGPSWRPLRAEVVATIDLLSDSDSESPTEGTHGHSSEETLSADEGPSTAVAQVRETVIKRKRQSTASSASEASGRPSRRRLWSSGHTSIIIISSDSDSEPEPTQRSSFGPPTGQADAAQRLPENLDDESTSATSLSSRSSDSSSGDGDASRALTSTPPLSGNGNYNWPWLD</sequence>
<feature type="region of interest" description="Disordered" evidence="1">
    <location>
        <begin position="129"/>
        <end position="362"/>
    </location>
</feature>
<name>U5NIW9_9GAMA</name>
<evidence type="ECO:0000256" key="1">
    <source>
        <dbReference type="SAM" id="MobiDB-lite"/>
    </source>
</evidence>
<feature type="compositionally biased region" description="Low complexity" evidence="1">
    <location>
        <begin position="321"/>
        <end position="344"/>
    </location>
</feature>
<accession>U5NIW9</accession>